<feature type="chain" id="PRO_5005572804" evidence="1">
    <location>
        <begin position="22"/>
        <end position="106"/>
    </location>
</feature>
<feature type="non-terminal residue" evidence="2">
    <location>
        <position position="106"/>
    </location>
</feature>
<accession>A0A0L7KQG9</accession>
<reference evidence="2 3" key="1">
    <citation type="journal article" date="2015" name="Genome Biol. Evol.">
        <title>The genome of winter moth (Operophtera brumata) provides a genomic perspective on sexual dimorphism and phenology.</title>
        <authorList>
            <person name="Derks M.F."/>
            <person name="Smit S."/>
            <person name="Salis L."/>
            <person name="Schijlen E."/>
            <person name="Bossers A."/>
            <person name="Mateman C."/>
            <person name="Pijl A.S."/>
            <person name="de Ridder D."/>
            <person name="Groenen M.A."/>
            <person name="Visser M.E."/>
            <person name="Megens H.J."/>
        </authorList>
    </citation>
    <scope>NUCLEOTIDE SEQUENCE [LARGE SCALE GENOMIC DNA]</scope>
    <source>
        <strain evidence="2">WM2013NL</strain>
        <tissue evidence="2">Head and thorax</tissue>
    </source>
</reference>
<feature type="signal peptide" evidence="1">
    <location>
        <begin position="1"/>
        <end position="21"/>
    </location>
</feature>
<dbReference type="Proteomes" id="UP000037510">
    <property type="component" value="Unassembled WGS sequence"/>
</dbReference>
<keyword evidence="3" id="KW-1185">Reference proteome</keyword>
<dbReference type="EMBL" id="JTDY01007430">
    <property type="protein sequence ID" value="KOB65204.1"/>
    <property type="molecule type" value="Genomic_DNA"/>
</dbReference>
<name>A0A0L7KQG9_OPEBR</name>
<comment type="caution">
    <text evidence="2">The sequence shown here is derived from an EMBL/GenBank/DDBJ whole genome shotgun (WGS) entry which is preliminary data.</text>
</comment>
<evidence type="ECO:0000313" key="3">
    <source>
        <dbReference type="Proteomes" id="UP000037510"/>
    </source>
</evidence>
<evidence type="ECO:0000313" key="2">
    <source>
        <dbReference type="EMBL" id="KOB65204.1"/>
    </source>
</evidence>
<gene>
    <name evidence="2" type="ORF">OBRU01_23065</name>
</gene>
<protein>
    <submittedName>
        <fullName evidence="2">Uncharacterized protein</fullName>
    </submittedName>
</protein>
<dbReference type="AlphaFoldDB" id="A0A0L7KQG9"/>
<organism evidence="2 3">
    <name type="scientific">Operophtera brumata</name>
    <name type="common">Winter moth</name>
    <name type="synonym">Phalaena brumata</name>
    <dbReference type="NCBI Taxonomy" id="104452"/>
    <lineage>
        <taxon>Eukaryota</taxon>
        <taxon>Metazoa</taxon>
        <taxon>Ecdysozoa</taxon>
        <taxon>Arthropoda</taxon>
        <taxon>Hexapoda</taxon>
        <taxon>Insecta</taxon>
        <taxon>Pterygota</taxon>
        <taxon>Neoptera</taxon>
        <taxon>Endopterygota</taxon>
        <taxon>Lepidoptera</taxon>
        <taxon>Glossata</taxon>
        <taxon>Ditrysia</taxon>
        <taxon>Geometroidea</taxon>
        <taxon>Geometridae</taxon>
        <taxon>Larentiinae</taxon>
        <taxon>Operophtera</taxon>
    </lineage>
</organism>
<keyword evidence="1" id="KW-0732">Signal</keyword>
<evidence type="ECO:0000256" key="1">
    <source>
        <dbReference type="SAM" id="SignalP"/>
    </source>
</evidence>
<proteinExistence type="predicted"/>
<sequence>MVDMAISTFMVIGLLIAAAVSAPQSSPNSDTTTSTIKSTVSMSYEELDYILRTKKGEVSVPPKLLSPCARAILGCCKDKVMNEHCSEMLKCGAFFFDDNPCDEQFV</sequence>